<feature type="signal peptide" evidence="5">
    <location>
        <begin position="1"/>
        <end position="16"/>
    </location>
</feature>
<reference evidence="7 8" key="1">
    <citation type="submission" date="2019-09" db="EMBL/GenBank/DDBJ databases">
        <title>Pararcticibacter amylolyticus gen. nov., sp. nov., isolated from a rottenly hemp rope, and reclassification of Pedobacter tournemirensis as Pararcticibacter tournemirensis comb. nov.</title>
        <authorList>
            <person name="Cai Y."/>
        </authorList>
    </citation>
    <scope>NUCLEOTIDE SEQUENCE [LARGE SCALE GENOMIC DNA]</scope>
    <source>
        <strain evidence="7 8">TF5-37.2-LB10</strain>
    </source>
</reference>
<keyword evidence="8" id="KW-1185">Reference proteome</keyword>
<dbReference type="PANTHER" id="PTHR42852:SF6">
    <property type="entry name" value="THIOL:DISULFIDE INTERCHANGE PROTEIN DSBE"/>
    <property type="match status" value="1"/>
</dbReference>
<dbReference type="InterPro" id="IPR017937">
    <property type="entry name" value="Thioredoxin_CS"/>
</dbReference>
<sequence>MKRIAGLILIFVAVLAACKNNDEFSLKGTLKNAPGLKKVLLYQQNKLVDSAFLSESNEFKFRVASPEPEFYYIVANDKNYLFVARNGDELVFEADYNNPTGEYVIEGSDDAEKLKEFNTISNKYGKIFLAIRNEYERKVSGNPAAKDSIERAITPRFEENMRKFSDESLAFAEKNKDNLAGFYAISSLDQNSYEEEMVRYADDLKGKYKGNEAIQDFIAKMERLKPLAKGQKAPDFEMESTDGKQVKLSDFKGKYVLLDFWASWCGPCRIENPNLVKQYNAYRDKGFTILSVSLDNDRASWLKAIKDDKLTWTHVSELKQWNGKVSQQYLVEAIPASFLLDKEGKIIEKNLRGNELEVFLNKTLK</sequence>
<evidence type="ECO:0000256" key="2">
    <source>
        <dbReference type="ARBA" id="ARBA00022748"/>
    </source>
</evidence>
<evidence type="ECO:0000256" key="3">
    <source>
        <dbReference type="ARBA" id="ARBA00023157"/>
    </source>
</evidence>
<dbReference type="PROSITE" id="PS51352">
    <property type="entry name" value="THIOREDOXIN_2"/>
    <property type="match status" value="1"/>
</dbReference>
<dbReference type="EMBL" id="VWNE01000015">
    <property type="protein sequence ID" value="KAA8482749.1"/>
    <property type="molecule type" value="Genomic_DNA"/>
</dbReference>
<dbReference type="RefSeq" id="WP_141815297.1">
    <property type="nucleotide sequence ID" value="NZ_VFPL01000001.1"/>
</dbReference>
<dbReference type="GO" id="GO:0017004">
    <property type="term" value="P:cytochrome complex assembly"/>
    <property type="evidence" value="ECO:0007669"/>
    <property type="project" value="UniProtKB-KW"/>
</dbReference>
<dbReference type="PANTHER" id="PTHR42852">
    <property type="entry name" value="THIOL:DISULFIDE INTERCHANGE PROTEIN DSBE"/>
    <property type="match status" value="1"/>
</dbReference>
<protein>
    <submittedName>
        <fullName evidence="7">AhpC/TSA family protein</fullName>
    </submittedName>
</protein>
<comment type="caution">
    <text evidence="7">The sequence shown here is derived from an EMBL/GenBank/DDBJ whole genome shotgun (WGS) entry which is preliminary data.</text>
</comment>
<dbReference type="CDD" id="cd02966">
    <property type="entry name" value="TlpA_like_family"/>
    <property type="match status" value="1"/>
</dbReference>
<dbReference type="InterPro" id="IPR036249">
    <property type="entry name" value="Thioredoxin-like_sf"/>
</dbReference>
<dbReference type="Gene3D" id="3.40.30.10">
    <property type="entry name" value="Glutaredoxin"/>
    <property type="match status" value="1"/>
</dbReference>
<dbReference type="Pfam" id="PF14289">
    <property type="entry name" value="DUF4369"/>
    <property type="match status" value="1"/>
</dbReference>
<keyword evidence="3" id="KW-1015">Disulfide bond</keyword>
<dbReference type="OrthoDB" id="750178at2"/>
<accession>A0A5M9H8T0</accession>
<evidence type="ECO:0000313" key="7">
    <source>
        <dbReference type="EMBL" id="KAA8482749.1"/>
    </source>
</evidence>
<gene>
    <name evidence="7" type="ORF">F1649_10860</name>
</gene>
<dbReference type="Proteomes" id="UP000322918">
    <property type="component" value="Unassembled WGS sequence"/>
</dbReference>
<feature type="domain" description="Thioredoxin" evidence="6">
    <location>
        <begin position="227"/>
        <end position="365"/>
    </location>
</feature>
<dbReference type="Pfam" id="PF00578">
    <property type="entry name" value="AhpC-TSA"/>
    <property type="match status" value="1"/>
</dbReference>
<dbReference type="GO" id="GO:0016209">
    <property type="term" value="F:antioxidant activity"/>
    <property type="evidence" value="ECO:0007669"/>
    <property type="project" value="InterPro"/>
</dbReference>
<dbReference type="InterPro" id="IPR000866">
    <property type="entry name" value="AhpC/TSA"/>
</dbReference>
<dbReference type="InterPro" id="IPR025380">
    <property type="entry name" value="DUF4369"/>
</dbReference>
<evidence type="ECO:0000256" key="4">
    <source>
        <dbReference type="ARBA" id="ARBA00023284"/>
    </source>
</evidence>
<evidence type="ECO:0000259" key="6">
    <source>
        <dbReference type="PROSITE" id="PS51352"/>
    </source>
</evidence>
<proteinExistence type="predicted"/>
<dbReference type="PROSITE" id="PS00194">
    <property type="entry name" value="THIOREDOXIN_1"/>
    <property type="match status" value="1"/>
</dbReference>
<name>A0A5M9H8T0_9SPHI</name>
<dbReference type="PROSITE" id="PS51257">
    <property type="entry name" value="PROKAR_LIPOPROTEIN"/>
    <property type="match status" value="1"/>
</dbReference>
<evidence type="ECO:0000313" key="8">
    <source>
        <dbReference type="Proteomes" id="UP000322918"/>
    </source>
</evidence>
<evidence type="ECO:0000256" key="1">
    <source>
        <dbReference type="ARBA" id="ARBA00004196"/>
    </source>
</evidence>
<dbReference type="AlphaFoldDB" id="A0A5M9H8T0"/>
<dbReference type="GO" id="GO:0030313">
    <property type="term" value="C:cell envelope"/>
    <property type="evidence" value="ECO:0007669"/>
    <property type="project" value="UniProtKB-SubCell"/>
</dbReference>
<dbReference type="InterPro" id="IPR050553">
    <property type="entry name" value="Thioredoxin_ResA/DsbE_sf"/>
</dbReference>
<dbReference type="GO" id="GO:0016491">
    <property type="term" value="F:oxidoreductase activity"/>
    <property type="evidence" value="ECO:0007669"/>
    <property type="project" value="InterPro"/>
</dbReference>
<evidence type="ECO:0000256" key="5">
    <source>
        <dbReference type="SAM" id="SignalP"/>
    </source>
</evidence>
<keyword evidence="4" id="KW-0676">Redox-active center</keyword>
<feature type="chain" id="PRO_5024393146" evidence="5">
    <location>
        <begin position="17"/>
        <end position="365"/>
    </location>
</feature>
<comment type="subcellular location">
    <subcellularLocation>
        <location evidence="1">Cell envelope</location>
    </subcellularLocation>
</comment>
<keyword evidence="2" id="KW-0201">Cytochrome c-type biogenesis</keyword>
<organism evidence="7 8">
    <name type="scientific">Arcticibacter tournemirensis</name>
    <dbReference type="NCBI Taxonomy" id="699437"/>
    <lineage>
        <taxon>Bacteria</taxon>
        <taxon>Pseudomonadati</taxon>
        <taxon>Bacteroidota</taxon>
        <taxon>Sphingobacteriia</taxon>
        <taxon>Sphingobacteriales</taxon>
        <taxon>Sphingobacteriaceae</taxon>
        <taxon>Arcticibacter</taxon>
    </lineage>
</organism>
<dbReference type="InterPro" id="IPR013766">
    <property type="entry name" value="Thioredoxin_domain"/>
</dbReference>
<dbReference type="SUPFAM" id="SSF52833">
    <property type="entry name" value="Thioredoxin-like"/>
    <property type="match status" value="1"/>
</dbReference>
<keyword evidence="5" id="KW-0732">Signal</keyword>